<dbReference type="AlphaFoldDB" id="A0A6J4HDD2"/>
<keyword evidence="9" id="KW-0676">Redox-active center</keyword>
<dbReference type="EMBL" id="CADCSZ010000040">
    <property type="protein sequence ID" value="CAA9221278.1"/>
    <property type="molecule type" value="Genomic_DNA"/>
</dbReference>
<keyword evidence="5" id="KW-1133">Transmembrane helix</keyword>
<gene>
    <name evidence="14" type="ORF">AVDCRST_MAG76-717</name>
</gene>
<evidence type="ECO:0000259" key="11">
    <source>
        <dbReference type="Pfam" id="PF00723"/>
    </source>
</evidence>
<keyword evidence="14" id="KW-0326">Glycosidase</keyword>
<dbReference type="GO" id="GO:0016491">
    <property type="term" value="F:oxidoreductase activity"/>
    <property type="evidence" value="ECO:0007669"/>
    <property type="project" value="UniProtKB-KW"/>
</dbReference>
<evidence type="ECO:0000256" key="3">
    <source>
        <dbReference type="ARBA" id="ARBA00022692"/>
    </source>
</evidence>
<evidence type="ECO:0000256" key="5">
    <source>
        <dbReference type="ARBA" id="ARBA00022989"/>
    </source>
</evidence>
<evidence type="ECO:0000256" key="7">
    <source>
        <dbReference type="ARBA" id="ARBA00023136"/>
    </source>
</evidence>
<dbReference type="Gene3D" id="1.20.1440.130">
    <property type="entry name" value="VKOR domain"/>
    <property type="match status" value="1"/>
</dbReference>
<feature type="domain" description="GH15-like" evidence="11">
    <location>
        <begin position="221"/>
        <end position="520"/>
    </location>
</feature>
<dbReference type="InterPro" id="IPR012932">
    <property type="entry name" value="VKOR"/>
</dbReference>
<keyword evidence="4" id="KW-0874">Quinone</keyword>
<dbReference type="InterPro" id="IPR038354">
    <property type="entry name" value="VKOR_sf"/>
</dbReference>
<keyword evidence="3" id="KW-0812">Transmembrane</keyword>
<dbReference type="InterPro" id="IPR008928">
    <property type="entry name" value="6-hairpin_glycosidase_sf"/>
</dbReference>
<evidence type="ECO:0000256" key="9">
    <source>
        <dbReference type="ARBA" id="ARBA00023284"/>
    </source>
</evidence>
<keyword evidence="8" id="KW-1015">Disulfide bond</keyword>
<comment type="similarity">
    <text evidence="2">Belongs to the VKOR family.</text>
</comment>
<keyword evidence="14" id="KW-0378">Hydrolase</keyword>
<reference evidence="14" key="1">
    <citation type="submission" date="2020-02" db="EMBL/GenBank/DDBJ databases">
        <authorList>
            <person name="Meier V. D."/>
        </authorList>
    </citation>
    <scope>NUCLEOTIDE SEQUENCE</scope>
    <source>
        <strain evidence="14">AVDCRST_MAG76</strain>
    </source>
</reference>
<evidence type="ECO:0000256" key="1">
    <source>
        <dbReference type="ARBA" id="ARBA00004141"/>
    </source>
</evidence>
<dbReference type="PANTHER" id="PTHR31616">
    <property type="entry name" value="TREHALASE"/>
    <property type="match status" value="1"/>
</dbReference>
<dbReference type="EC" id="3.2.1.3" evidence="14"/>
<name>A0A6J4HDD2_9ACTN</name>
<evidence type="ECO:0000256" key="8">
    <source>
        <dbReference type="ARBA" id="ARBA00023157"/>
    </source>
</evidence>
<feature type="compositionally biased region" description="Basic residues" evidence="10">
    <location>
        <begin position="600"/>
        <end position="610"/>
    </location>
</feature>
<dbReference type="SUPFAM" id="SSF48208">
    <property type="entry name" value="Six-hairpin glycosidases"/>
    <property type="match status" value="1"/>
</dbReference>
<feature type="compositionally biased region" description="Basic and acidic residues" evidence="10">
    <location>
        <begin position="611"/>
        <end position="627"/>
    </location>
</feature>
<organism evidence="14">
    <name type="scientific">uncultured Acidimicrobiales bacterium</name>
    <dbReference type="NCBI Taxonomy" id="310071"/>
    <lineage>
        <taxon>Bacteria</taxon>
        <taxon>Bacillati</taxon>
        <taxon>Actinomycetota</taxon>
        <taxon>Acidimicrobiia</taxon>
        <taxon>Acidimicrobiales</taxon>
        <taxon>environmental samples</taxon>
    </lineage>
</organism>
<feature type="region of interest" description="Disordered" evidence="10">
    <location>
        <begin position="600"/>
        <end position="660"/>
    </location>
</feature>
<dbReference type="Pfam" id="PF07884">
    <property type="entry name" value="VKOR"/>
    <property type="match status" value="1"/>
</dbReference>
<protein>
    <submittedName>
        <fullName evidence="14">GH15</fullName>
        <ecNumber evidence="14">3.2.1.3</ecNumber>
    </submittedName>
</protein>
<keyword evidence="6" id="KW-0560">Oxidoreductase</keyword>
<keyword evidence="7" id="KW-0472">Membrane</keyword>
<dbReference type="GO" id="GO:0016020">
    <property type="term" value="C:membrane"/>
    <property type="evidence" value="ECO:0007669"/>
    <property type="project" value="UniProtKB-SubCell"/>
</dbReference>
<dbReference type="GO" id="GO:0005975">
    <property type="term" value="P:carbohydrate metabolic process"/>
    <property type="evidence" value="ECO:0007669"/>
    <property type="project" value="InterPro"/>
</dbReference>
<accession>A0A6J4HDD2</accession>
<evidence type="ECO:0000259" key="13">
    <source>
        <dbReference type="Pfam" id="PF19291"/>
    </source>
</evidence>
<comment type="subcellular location">
    <subcellularLocation>
        <location evidence="1">Membrane</location>
        <topology evidence="1">Multi-pass membrane protein</topology>
    </subcellularLocation>
</comment>
<evidence type="ECO:0000256" key="2">
    <source>
        <dbReference type="ARBA" id="ARBA00006214"/>
    </source>
</evidence>
<evidence type="ECO:0000313" key="14">
    <source>
        <dbReference type="EMBL" id="CAA9221278.1"/>
    </source>
</evidence>
<dbReference type="InterPro" id="IPR011613">
    <property type="entry name" value="GH15-like"/>
</dbReference>
<evidence type="ECO:0000259" key="12">
    <source>
        <dbReference type="Pfam" id="PF07884"/>
    </source>
</evidence>
<dbReference type="InterPro" id="IPR012341">
    <property type="entry name" value="6hp_glycosidase-like_sf"/>
</dbReference>
<proteinExistence type="inferred from homology"/>
<evidence type="ECO:0000256" key="10">
    <source>
        <dbReference type="SAM" id="MobiDB-lite"/>
    </source>
</evidence>
<dbReference type="Gene3D" id="1.50.10.10">
    <property type="match status" value="1"/>
</dbReference>
<dbReference type="InterPro" id="IPR045582">
    <property type="entry name" value="Trehalase-like_N"/>
</dbReference>
<dbReference type="Pfam" id="PF00723">
    <property type="entry name" value="Glyco_hydro_15"/>
    <property type="match status" value="1"/>
</dbReference>
<sequence>MTEGGRRGPPIGGHRLLSNGRSLALVTAAAEIDWWCAPDLDCPPLMWSLLDHRGAAARWIGARYASTTGRPAGPSARGIVVIDGTRVAYRDGLVDVEGTACVVRLVRSEAGDVRLCHQLAVGGFGGPWGTPGPDGFQHEESTVGVVTDGESTVDAEWLSTTIVAGPGRWAGLVITAGPAALTIAEAVARLDEDERAAGQRLGRARLPRHHPERAADALAVLEACTYQPTGAVVASATTSLPEAPGADRQFDYRYCWLRDAALATSVASLLGQGDAARHHLKFLCSVAGSDPQLNVPVVDVRGDPVPEERAIEGIEGWAQSRPVRVGNSAAGQLQYDAWGLVVEAVSVHLQTGGSLDDSTWTLVRTLADRIAADEPESSAGIWELRDPKLLLSGDIGRWLVLDRAIWIARGWRPTTRRRHWRHARTETRNRVLAAIDGDGRLPQTYDHDYRPDASALMVPLFGLLPRRDPRALRLIRTVLDDLGAGPFLYRYPPGGDDGFSGTEGAFLPMGWWAVAALAVTGQVKEAEARADQLCALLPPLLSEETDPVDATALGNVPLVWSHMELARALYLLDAARLRHRYGTAALTAWRIARFASLRRRTRTTTTRRHHAATDKETDMGNDRDGRRSVRPRASRARASSIRPNHAGLGRRSTPEAEAVSDALRRGTDAFLTRRRRTAALCLTSIGSLGIVAAYQNGLIRRLPEPPLPGLDADRVDASGEAYQYLKTPDAALGIVSTAITLVLAGMGDANRSQSRRWIPLALAVKAVLDAAFGLFLTAEQATKHRKFCSFCLLAALTNLATVPQTWPEARAAWRNQK</sequence>
<dbReference type="GO" id="GO:0048038">
    <property type="term" value="F:quinone binding"/>
    <property type="evidence" value="ECO:0007669"/>
    <property type="project" value="UniProtKB-KW"/>
</dbReference>
<dbReference type="PANTHER" id="PTHR31616:SF0">
    <property type="entry name" value="GLUCAN 1,4-ALPHA-GLUCOSIDASE"/>
    <property type="match status" value="1"/>
</dbReference>
<evidence type="ECO:0000256" key="4">
    <source>
        <dbReference type="ARBA" id="ARBA00022719"/>
    </source>
</evidence>
<dbReference type="GO" id="GO:0004339">
    <property type="term" value="F:glucan 1,4-alpha-glucosidase activity"/>
    <property type="evidence" value="ECO:0007669"/>
    <property type="project" value="UniProtKB-EC"/>
</dbReference>
<dbReference type="Pfam" id="PF19291">
    <property type="entry name" value="TREH_N"/>
    <property type="match status" value="1"/>
</dbReference>
<evidence type="ECO:0000256" key="6">
    <source>
        <dbReference type="ARBA" id="ARBA00023002"/>
    </source>
</evidence>
<feature type="domain" description="Vitamin K epoxide reductase" evidence="12">
    <location>
        <begin position="710"/>
        <end position="804"/>
    </location>
</feature>
<feature type="domain" description="Trehalase-like N-terminal" evidence="13">
    <location>
        <begin position="5"/>
        <end position="57"/>
    </location>
</feature>